<evidence type="ECO:0000313" key="3">
    <source>
        <dbReference type="EMBL" id="KAL3775823.1"/>
    </source>
</evidence>
<protein>
    <recommendedName>
        <fullName evidence="5">Alkaline phosphatase</fullName>
    </recommendedName>
</protein>
<name>A0ABD3NK32_9STRA</name>
<keyword evidence="2" id="KW-0732">Signal</keyword>
<proteinExistence type="predicted"/>
<dbReference type="EMBL" id="JALLPJ020001133">
    <property type="protein sequence ID" value="KAL3775823.1"/>
    <property type="molecule type" value="Genomic_DNA"/>
</dbReference>
<feature type="region of interest" description="Disordered" evidence="1">
    <location>
        <begin position="473"/>
        <end position="492"/>
    </location>
</feature>
<organism evidence="3 4">
    <name type="scientific">Cyclotella atomus</name>
    <dbReference type="NCBI Taxonomy" id="382360"/>
    <lineage>
        <taxon>Eukaryota</taxon>
        <taxon>Sar</taxon>
        <taxon>Stramenopiles</taxon>
        <taxon>Ochrophyta</taxon>
        <taxon>Bacillariophyta</taxon>
        <taxon>Coscinodiscophyceae</taxon>
        <taxon>Thalassiosirophycidae</taxon>
        <taxon>Stephanodiscales</taxon>
        <taxon>Stephanodiscaceae</taxon>
        <taxon>Cyclotella</taxon>
    </lineage>
</organism>
<gene>
    <name evidence="3" type="ORF">ACHAWO_009761</name>
</gene>
<evidence type="ECO:0000256" key="2">
    <source>
        <dbReference type="SAM" id="SignalP"/>
    </source>
</evidence>
<keyword evidence="4" id="KW-1185">Reference proteome</keyword>
<accession>A0ABD3NK32</accession>
<evidence type="ECO:0000256" key="1">
    <source>
        <dbReference type="SAM" id="MobiDB-lite"/>
    </source>
</evidence>
<comment type="caution">
    <text evidence="3">The sequence shown here is derived from an EMBL/GenBank/DDBJ whole genome shotgun (WGS) entry which is preliminary data.</text>
</comment>
<sequence>MNLINASIVLLLLGNPSEANHLRQTQGSRYMKKQAIATVASWDVVVNNADVIPPPETPRRSLQEVEEKTFSSYNAASINAAKDIVFRARSTGKQNKQGGPKTGIYTRRMSEEGSIVIRQASRGSTIPYPNNIAYGDSTTLTTFTEFPSFPRIALSKFHISTRATHQPVWEYEDETGLETRAGNTGLYFSLQPSNETESDTSSTLYTAIPKLGQVPEFSDQFQVPQLTDGDGNVLQDIPFDVFPGSPSIDDVGMIAFKGNYAVEGVGMTGVFYRKLDDEQLGGTDNPLYVIANSDTDIPRCAKKFGSTATPSIADGNMVFRGVDDEENPTCGGIYKAPLQGKHFPKLKPLVQIGDHVVDVKGEETPATFTRFGEGLSFDGKAVAFWAAWGDEMVTLTKCCPEHGNKDRRQYCMEDDQNTRDGMDGEIGCMYQEVQVPAHQGFFVYQDNKLRLVKETFLDEDGIGTDLLNWNYSGKPPGAGPNRARALEDSDAAEPPRWRSAAFVALMSKDTVAYKMTTITEESTTSGIYTGQQGAGVYTPSTILETGDLCTAFDGMAVVEGSGEAMTVESLAIEREAFRNKYLCISIACGALVDSEEDDDEGDWGGIYCANMQILNVE</sequence>
<dbReference type="AlphaFoldDB" id="A0ABD3NK32"/>
<feature type="chain" id="PRO_5044840032" description="Alkaline phosphatase" evidence="2">
    <location>
        <begin position="20"/>
        <end position="617"/>
    </location>
</feature>
<evidence type="ECO:0008006" key="5">
    <source>
        <dbReference type="Google" id="ProtNLM"/>
    </source>
</evidence>
<feature type="signal peptide" evidence="2">
    <location>
        <begin position="1"/>
        <end position="19"/>
    </location>
</feature>
<evidence type="ECO:0000313" key="4">
    <source>
        <dbReference type="Proteomes" id="UP001530400"/>
    </source>
</evidence>
<dbReference type="Proteomes" id="UP001530400">
    <property type="component" value="Unassembled WGS sequence"/>
</dbReference>
<reference evidence="3 4" key="1">
    <citation type="submission" date="2024-10" db="EMBL/GenBank/DDBJ databases">
        <title>Updated reference genomes for cyclostephanoid diatoms.</title>
        <authorList>
            <person name="Roberts W.R."/>
            <person name="Alverson A.J."/>
        </authorList>
    </citation>
    <scope>NUCLEOTIDE SEQUENCE [LARGE SCALE GENOMIC DNA]</scope>
    <source>
        <strain evidence="3 4">AJA010-31</strain>
    </source>
</reference>